<dbReference type="GO" id="GO:0016491">
    <property type="term" value="F:oxidoreductase activity"/>
    <property type="evidence" value="ECO:0007669"/>
    <property type="project" value="InterPro"/>
</dbReference>
<evidence type="ECO:0000256" key="2">
    <source>
        <dbReference type="ARBA" id="ARBA00023008"/>
    </source>
</evidence>
<dbReference type="OrthoDB" id="6132182at2759"/>
<keyword evidence="3" id="KW-0732">Signal</keyword>
<dbReference type="Gene3D" id="1.10.1280.10">
    <property type="entry name" value="Di-copper center containing domain from catechol oxidase"/>
    <property type="match status" value="1"/>
</dbReference>
<dbReference type="PROSITE" id="PS00498">
    <property type="entry name" value="TYROSINASE_2"/>
    <property type="match status" value="1"/>
</dbReference>
<dbReference type="PROSITE" id="PS00497">
    <property type="entry name" value="TYROSINASE_1"/>
    <property type="match status" value="1"/>
</dbReference>
<evidence type="ECO:0000313" key="7">
    <source>
        <dbReference type="Proteomes" id="UP000284842"/>
    </source>
</evidence>
<accession>A0A409VYZ6</accession>
<evidence type="ECO:0000259" key="5">
    <source>
        <dbReference type="PROSITE" id="PS00498"/>
    </source>
</evidence>
<organism evidence="6 7">
    <name type="scientific">Panaeolus cyanescens</name>
    <dbReference type="NCBI Taxonomy" id="181874"/>
    <lineage>
        <taxon>Eukaryota</taxon>
        <taxon>Fungi</taxon>
        <taxon>Dikarya</taxon>
        <taxon>Basidiomycota</taxon>
        <taxon>Agaricomycotina</taxon>
        <taxon>Agaricomycetes</taxon>
        <taxon>Agaricomycetidae</taxon>
        <taxon>Agaricales</taxon>
        <taxon>Agaricineae</taxon>
        <taxon>Galeropsidaceae</taxon>
        <taxon>Panaeolus</taxon>
    </lineage>
</organism>
<gene>
    <name evidence="6" type="ORF">CVT24_011965</name>
</gene>
<dbReference type="EMBL" id="NHTK01005914">
    <property type="protein sequence ID" value="PPQ71453.1"/>
    <property type="molecule type" value="Genomic_DNA"/>
</dbReference>
<feature type="chain" id="PRO_5019232655" description="Tyrosinase copper-binding domain-containing protein" evidence="3">
    <location>
        <begin position="25"/>
        <end position="326"/>
    </location>
</feature>
<dbReference type="STRING" id="181874.A0A409VYZ6"/>
<reference evidence="6 7" key="1">
    <citation type="journal article" date="2018" name="Evol. Lett.">
        <title>Horizontal gene cluster transfer increased hallucinogenic mushroom diversity.</title>
        <authorList>
            <person name="Reynolds H.T."/>
            <person name="Vijayakumar V."/>
            <person name="Gluck-Thaler E."/>
            <person name="Korotkin H.B."/>
            <person name="Matheny P.B."/>
            <person name="Slot J.C."/>
        </authorList>
    </citation>
    <scope>NUCLEOTIDE SEQUENCE [LARGE SCALE GENOMIC DNA]</scope>
    <source>
        <strain evidence="6 7">2629</strain>
    </source>
</reference>
<dbReference type="Proteomes" id="UP000284842">
    <property type="component" value="Unassembled WGS sequence"/>
</dbReference>
<dbReference type="SUPFAM" id="SSF48056">
    <property type="entry name" value="Di-copper centre-containing domain"/>
    <property type="match status" value="1"/>
</dbReference>
<proteinExistence type="predicted"/>
<feature type="signal peptide" evidence="3">
    <location>
        <begin position="1"/>
        <end position="24"/>
    </location>
</feature>
<dbReference type="Pfam" id="PF00264">
    <property type="entry name" value="Tyrosinase"/>
    <property type="match status" value="1"/>
</dbReference>
<dbReference type="GO" id="GO:0046872">
    <property type="term" value="F:metal ion binding"/>
    <property type="evidence" value="ECO:0007669"/>
    <property type="project" value="UniProtKB-KW"/>
</dbReference>
<keyword evidence="7" id="KW-1185">Reference proteome</keyword>
<feature type="domain" description="Tyrosinase copper-binding" evidence="5">
    <location>
        <begin position="252"/>
        <end position="263"/>
    </location>
</feature>
<dbReference type="AlphaFoldDB" id="A0A409VYZ6"/>
<evidence type="ECO:0000259" key="4">
    <source>
        <dbReference type="PROSITE" id="PS00497"/>
    </source>
</evidence>
<evidence type="ECO:0000256" key="1">
    <source>
        <dbReference type="ARBA" id="ARBA00022723"/>
    </source>
</evidence>
<dbReference type="PANTHER" id="PTHR11474">
    <property type="entry name" value="TYROSINASE FAMILY MEMBER"/>
    <property type="match status" value="1"/>
</dbReference>
<dbReference type="PANTHER" id="PTHR11474:SF126">
    <property type="entry name" value="TYROSINASE-LIKE PROTEIN TYR-1-RELATED"/>
    <property type="match status" value="1"/>
</dbReference>
<name>A0A409VYZ6_9AGAR</name>
<dbReference type="InterPro" id="IPR002227">
    <property type="entry name" value="Tyrosinase_Cu-bd"/>
</dbReference>
<keyword evidence="2" id="KW-0186">Copper</keyword>
<dbReference type="InterPro" id="IPR050316">
    <property type="entry name" value="Tyrosinase/Hemocyanin"/>
</dbReference>
<evidence type="ECO:0000256" key="3">
    <source>
        <dbReference type="SAM" id="SignalP"/>
    </source>
</evidence>
<dbReference type="InParanoid" id="A0A409VYZ6"/>
<dbReference type="InterPro" id="IPR008922">
    <property type="entry name" value="Di-copper_centre_dom_sf"/>
</dbReference>
<keyword evidence="1" id="KW-0479">Metal-binding</keyword>
<comment type="caution">
    <text evidence="6">The sequence shown here is derived from an EMBL/GenBank/DDBJ whole genome shotgun (WGS) entry which is preliminary data.</text>
</comment>
<protein>
    <recommendedName>
        <fullName evidence="4 5">Tyrosinase copper-binding domain-containing protein</fullName>
    </recommendedName>
</protein>
<dbReference type="PRINTS" id="PR00092">
    <property type="entry name" value="TYROSINASE"/>
</dbReference>
<sequence length="326" mass="36832">MLWCSTPLLLNLLYFALILHQGAAQGVQNRSDCPHSLQRREWRTLSSAEQSNYINAVLCLQKLRPTDPNNKIAQSRFDEFQGFHIDIANDVHAVGQFLPWHRYFLARYESALRDECGYTGAQPYWNWSIDVESDDPDSLFRSPIFDSTTGFGGNGAHATYPRCVTTGPFANLMLNYGPGRRPTRHCLTRAFDNSLKPYLTHAAVANTTAQSSFEAFRTELEGQPVTTDYRMHDAGHLSVGGELANVYSSPGDPLFYVHHANLDRIWRMWQLSKPGRMQEISGRSTVDPPHENVTLDYPLNMGPLGPTIPIRDIMDTTASPWCYDYA</sequence>
<evidence type="ECO:0000313" key="6">
    <source>
        <dbReference type="EMBL" id="PPQ71453.1"/>
    </source>
</evidence>
<feature type="domain" description="Tyrosinase copper-binding" evidence="4">
    <location>
        <begin position="92"/>
        <end position="109"/>
    </location>
</feature>